<keyword evidence="1" id="KW-0812">Transmembrane</keyword>
<keyword evidence="3" id="KW-1185">Reference proteome</keyword>
<comment type="caution">
    <text evidence="2">The sequence shown here is derived from an EMBL/GenBank/DDBJ whole genome shotgun (WGS) entry which is preliminary data.</text>
</comment>
<accession>A0ABP9YZ75</accession>
<evidence type="ECO:0000256" key="1">
    <source>
        <dbReference type="SAM" id="Phobius"/>
    </source>
</evidence>
<feature type="transmembrane region" description="Helical" evidence="1">
    <location>
        <begin position="136"/>
        <end position="155"/>
    </location>
</feature>
<dbReference type="Proteomes" id="UP001473302">
    <property type="component" value="Unassembled WGS sequence"/>
</dbReference>
<gene>
    <name evidence="2" type="ORF">MFLAVUS_005620</name>
</gene>
<organism evidence="2 3">
    <name type="scientific">Mucor flavus</name>
    <dbReference type="NCBI Taxonomy" id="439312"/>
    <lineage>
        <taxon>Eukaryota</taxon>
        <taxon>Fungi</taxon>
        <taxon>Fungi incertae sedis</taxon>
        <taxon>Mucoromycota</taxon>
        <taxon>Mucoromycotina</taxon>
        <taxon>Mucoromycetes</taxon>
        <taxon>Mucorales</taxon>
        <taxon>Mucorineae</taxon>
        <taxon>Mucoraceae</taxon>
        <taxon>Mucor</taxon>
    </lineage>
</organism>
<keyword evidence="1" id="KW-1133">Transmembrane helix</keyword>
<evidence type="ECO:0000313" key="2">
    <source>
        <dbReference type="EMBL" id="GAA5812170.1"/>
    </source>
</evidence>
<dbReference type="EMBL" id="BAABUK010000012">
    <property type="protein sequence ID" value="GAA5812170.1"/>
    <property type="molecule type" value="Genomic_DNA"/>
</dbReference>
<protein>
    <submittedName>
        <fullName evidence="2">Uncharacterized protein</fullName>
    </submittedName>
</protein>
<reference evidence="2 3" key="1">
    <citation type="submission" date="2024-04" db="EMBL/GenBank/DDBJ databases">
        <title>genome sequences of Mucor flavus KT1a and Helicostylum pulchrum KT1b strains isolated from the surface of a dry-aged beef.</title>
        <authorList>
            <person name="Toyotome T."/>
            <person name="Hosono M."/>
            <person name="Torimaru M."/>
            <person name="Fukuda K."/>
            <person name="Mikami N."/>
        </authorList>
    </citation>
    <scope>NUCLEOTIDE SEQUENCE [LARGE SCALE GENOMIC DNA]</scope>
    <source>
        <strain evidence="2 3">KT1a</strain>
    </source>
</reference>
<name>A0ABP9YZ75_9FUNG</name>
<keyword evidence="1" id="KW-0472">Membrane</keyword>
<sequence length="159" mass="17460">MVQVYNESCKYFIITRITKVVNTSSFNLTEVADNASLSKCPVGIVPVTNGSIRYAGACIPYNSTDLFQVECTSIDRKDIPTTANCDYVFKNIVSKDSTYYCSISCEQSTPNIIPRSLPDYYVSHNSVAITGGASTIQSSLFLLLSALFIAVVMSIKRNH</sequence>
<evidence type="ECO:0000313" key="3">
    <source>
        <dbReference type="Proteomes" id="UP001473302"/>
    </source>
</evidence>
<proteinExistence type="predicted"/>